<keyword evidence="1" id="KW-1133">Transmembrane helix</keyword>
<dbReference type="AlphaFoldDB" id="A0A0A2TC10"/>
<comment type="caution">
    <text evidence="2">The sequence shown here is derived from an EMBL/GenBank/DDBJ whole genome shotgun (WGS) entry which is preliminary data.</text>
</comment>
<dbReference type="Proteomes" id="UP000030147">
    <property type="component" value="Unassembled WGS sequence"/>
</dbReference>
<keyword evidence="3" id="KW-1185">Reference proteome</keyword>
<protein>
    <submittedName>
        <fullName evidence="2">Uncharacterized protein</fullName>
    </submittedName>
</protein>
<gene>
    <name evidence="2" type="ORF">N782_14625</name>
</gene>
<evidence type="ECO:0000256" key="1">
    <source>
        <dbReference type="SAM" id="Phobius"/>
    </source>
</evidence>
<dbReference type="EMBL" id="AVBF01000042">
    <property type="protein sequence ID" value="KGP71958.1"/>
    <property type="molecule type" value="Genomic_DNA"/>
</dbReference>
<name>A0A0A2TC10_9BACI</name>
<organism evidence="2 3">
    <name type="scientific">Pontibacillus yanchengensis Y32</name>
    <dbReference type="NCBI Taxonomy" id="1385514"/>
    <lineage>
        <taxon>Bacteria</taxon>
        <taxon>Bacillati</taxon>
        <taxon>Bacillota</taxon>
        <taxon>Bacilli</taxon>
        <taxon>Bacillales</taxon>
        <taxon>Bacillaceae</taxon>
        <taxon>Pontibacillus</taxon>
    </lineage>
</organism>
<evidence type="ECO:0000313" key="3">
    <source>
        <dbReference type="Proteomes" id="UP000030147"/>
    </source>
</evidence>
<keyword evidence="1" id="KW-0812">Transmembrane</keyword>
<feature type="transmembrane region" description="Helical" evidence="1">
    <location>
        <begin position="32"/>
        <end position="56"/>
    </location>
</feature>
<sequence>MHAVISLFVSDAIIRFVFFPDGHYINYGLGGAAIRFIASMVGSICISFLLTIVVYFEVVVKKLYIKIVLQVINVHLQK</sequence>
<proteinExistence type="predicted"/>
<keyword evidence="1" id="KW-0472">Membrane</keyword>
<evidence type="ECO:0000313" key="2">
    <source>
        <dbReference type="EMBL" id="KGP71958.1"/>
    </source>
</evidence>
<accession>A0A0A2TC10</accession>
<reference evidence="2 3" key="1">
    <citation type="journal article" date="2015" name="Stand. Genomic Sci.">
        <title>High quality draft genome sequence of the moderately halophilic bacterium Pontibacillus yanchengensis Y32(T) and comparison among Pontibacillus genomes.</title>
        <authorList>
            <person name="Huang J."/>
            <person name="Qiao Z.X."/>
            <person name="Tang J.W."/>
            <person name="Wang G."/>
        </authorList>
    </citation>
    <scope>NUCLEOTIDE SEQUENCE [LARGE SCALE GENOMIC DNA]</scope>
    <source>
        <strain evidence="2 3">Y32</strain>
    </source>
</reference>